<dbReference type="SMART" id="SM00181">
    <property type="entry name" value="EGF"/>
    <property type="match status" value="3"/>
</dbReference>
<keyword evidence="9" id="KW-0732">Signal</keyword>
<evidence type="ECO:0000256" key="2">
    <source>
        <dbReference type="ARBA" id="ARBA00022536"/>
    </source>
</evidence>
<feature type="domain" description="Laminin G" evidence="10">
    <location>
        <begin position="1095"/>
        <end position="1273"/>
    </location>
</feature>
<comment type="subcellular location">
    <subcellularLocation>
        <location evidence="1">Membrane</location>
        <topology evidence="1">Single-pass type I membrane protein</topology>
    </subcellularLocation>
</comment>
<accession>A0A6J8EYI7</accession>
<keyword evidence="13" id="KW-1185">Reference proteome</keyword>
<evidence type="ECO:0000256" key="1">
    <source>
        <dbReference type="ARBA" id="ARBA00004479"/>
    </source>
</evidence>
<dbReference type="Gene3D" id="2.10.25.10">
    <property type="entry name" value="Laminin"/>
    <property type="match status" value="3"/>
</dbReference>
<evidence type="ECO:0000256" key="9">
    <source>
        <dbReference type="SAM" id="SignalP"/>
    </source>
</evidence>
<dbReference type="InterPro" id="IPR001791">
    <property type="entry name" value="Laminin_G"/>
</dbReference>
<feature type="domain" description="Laminin G" evidence="10">
    <location>
        <begin position="874"/>
        <end position="1051"/>
    </location>
</feature>
<evidence type="ECO:0000256" key="4">
    <source>
        <dbReference type="ARBA" id="ARBA00022989"/>
    </source>
</evidence>
<dbReference type="GO" id="GO:0016020">
    <property type="term" value="C:membrane"/>
    <property type="evidence" value="ECO:0007669"/>
    <property type="project" value="UniProtKB-SubCell"/>
</dbReference>
<feature type="domain" description="EGF-like" evidence="11">
    <location>
        <begin position="1054"/>
        <end position="1091"/>
    </location>
</feature>
<organism evidence="12 13">
    <name type="scientific">Mytilus coruscus</name>
    <name type="common">Sea mussel</name>
    <dbReference type="NCBI Taxonomy" id="42192"/>
    <lineage>
        <taxon>Eukaryota</taxon>
        <taxon>Metazoa</taxon>
        <taxon>Spiralia</taxon>
        <taxon>Lophotrochozoa</taxon>
        <taxon>Mollusca</taxon>
        <taxon>Bivalvia</taxon>
        <taxon>Autobranchia</taxon>
        <taxon>Pteriomorphia</taxon>
        <taxon>Mytilida</taxon>
        <taxon>Mytiloidea</taxon>
        <taxon>Mytilidae</taxon>
        <taxon>Mytilinae</taxon>
        <taxon>Mytilus</taxon>
    </lineage>
</organism>
<protein>
    <recommendedName>
        <fullName evidence="14">NRXN3</fullName>
    </recommendedName>
</protein>
<evidence type="ECO:0000313" key="12">
    <source>
        <dbReference type="EMBL" id="CAC5425567.1"/>
    </source>
</evidence>
<proteinExistence type="predicted"/>
<dbReference type="InterPro" id="IPR050372">
    <property type="entry name" value="Neurexin-related_CASP"/>
</dbReference>
<feature type="domain" description="Laminin G" evidence="10">
    <location>
        <begin position="450"/>
        <end position="629"/>
    </location>
</feature>
<feature type="domain" description="EGF-like" evidence="11">
    <location>
        <begin position="632"/>
        <end position="669"/>
    </location>
</feature>
<feature type="domain" description="EGF-like" evidence="11">
    <location>
        <begin position="206"/>
        <end position="244"/>
    </location>
</feature>
<dbReference type="PANTHER" id="PTHR15036:SF89">
    <property type="entry name" value="NEUREXIN 1, ISOFORM F"/>
    <property type="match status" value="1"/>
</dbReference>
<dbReference type="Pfam" id="PF02210">
    <property type="entry name" value="Laminin_G_2"/>
    <property type="match status" value="6"/>
</dbReference>
<dbReference type="PANTHER" id="PTHR15036">
    <property type="entry name" value="PIKACHURIN-LIKE PROTEIN"/>
    <property type="match status" value="1"/>
</dbReference>
<comment type="caution">
    <text evidence="7">Lacks conserved residue(s) required for the propagation of feature annotation.</text>
</comment>
<dbReference type="SUPFAM" id="SSF49899">
    <property type="entry name" value="Concanavalin A-like lectins/glucanases"/>
    <property type="match status" value="6"/>
</dbReference>
<keyword evidence="3 8" id="KW-0812">Transmembrane</keyword>
<evidence type="ECO:0008006" key="14">
    <source>
        <dbReference type="Google" id="ProtNLM"/>
    </source>
</evidence>
<dbReference type="CDD" id="cd00110">
    <property type="entry name" value="LamG"/>
    <property type="match status" value="6"/>
</dbReference>
<feature type="transmembrane region" description="Helical" evidence="8">
    <location>
        <begin position="1585"/>
        <end position="1607"/>
    </location>
</feature>
<evidence type="ECO:0000256" key="8">
    <source>
        <dbReference type="SAM" id="Phobius"/>
    </source>
</evidence>
<dbReference type="SMART" id="SM00282">
    <property type="entry name" value="LamG"/>
    <property type="match status" value="6"/>
</dbReference>
<feature type="domain" description="Laminin G" evidence="10">
    <location>
        <begin position="25"/>
        <end position="210"/>
    </location>
</feature>
<evidence type="ECO:0000259" key="11">
    <source>
        <dbReference type="PROSITE" id="PS50026"/>
    </source>
</evidence>
<feature type="domain" description="Laminin G" evidence="10">
    <location>
        <begin position="251"/>
        <end position="443"/>
    </location>
</feature>
<keyword evidence="4 8" id="KW-1133">Transmembrane helix</keyword>
<dbReference type="InterPro" id="IPR027789">
    <property type="entry name" value="Syndecan/Neurexin_dom"/>
</dbReference>
<dbReference type="EMBL" id="CACVKT020010252">
    <property type="protein sequence ID" value="CAC5425567.1"/>
    <property type="molecule type" value="Genomic_DNA"/>
</dbReference>
<evidence type="ECO:0000256" key="3">
    <source>
        <dbReference type="ARBA" id="ARBA00022692"/>
    </source>
</evidence>
<dbReference type="Proteomes" id="UP000507470">
    <property type="component" value="Unassembled WGS sequence"/>
</dbReference>
<feature type="chain" id="PRO_5027074346" description="NRXN3" evidence="9">
    <location>
        <begin position="25"/>
        <end position="1658"/>
    </location>
</feature>
<evidence type="ECO:0000256" key="6">
    <source>
        <dbReference type="ARBA" id="ARBA00023157"/>
    </source>
</evidence>
<dbReference type="OrthoDB" id="6275838at2759"/>
<dbReference type="Pfam" id="PF01034">
    <property type="entry name" value="Syndecan"/>
    <property type="match status" value="1"/>
</dbReference>
<evidence type="ECO:0000256" key="5">
    <source>
        <dbReference type="ARBA" id="ARBA00023136"/>
    </source>
</evidence>
<evidence type="ECO:0000313" key="13">
    <source>
        <dbReference type="Proteomes" id="UP000507470"/>
    </source>
</evidence>
<dbReference type="InterPro" id="IPR003585">
    <property type="entry name" value="Neurexin-like"/>
</dbReference>
<keyword evidence="6" id="KW-1015">Disulfide bond</keyword>
<dbReference type="PROSITE" id="PS50025">
    <property type="entry name" value="LAM_G_DOMAIN"/>
    <property type="match status" value="6"/>
</dbReference>
<dbReference type="FunFam" id="2.10.25.10:FF:000015">
    <property type="entry name" value="neurexin-1 isoform X1"/>
    <property type="match status" value="1"/>
</dbReference>
<dbReference type="SMART" id="SM00294">
    <property type="entry name" value="4.1m"/>
    <property type="match status" value="1"/>
</dbReference>
<evidence type="ECO:0000259" key="10">
    <source>
        <dbReference type="PROSITE" id="PS50025"/>
    </source>
</evidence>
<name>A0A6J8EYI7_MYTCO</name>
<dbReference type="Gene3D" id="2.60.120.200">
    <property type="match status" value="6"/>
</dbReference>
<dbReference type="PROSITE" id="PS50026">
    <property type="entry name" value="EGF_3"/>
    <property type="match status" value="3"/>
</dbReference>
<sequence>MALLQEMVSAVFCIAAILINVCTAGFEIKGSEFAFVKIEEWKPCRNGSIQMEFKTTFENVLLFYTDDGGINDYFEVKLLKGKLHVVFDLGSGKMRLVAGEQLHDNIWHKVLIIRKDSYISLHVDDSTHPRKYQGKDQLFGIQNKFNNYVFVGGISKDYEDRTQALTLPSVFFETRFNGYIRNILYSNCGGPLFRPKILDSLNMTMGTKECITNSPCLHGSVCIEEDNGVTCDCSSTNFRGDKCEIEKTPTEVTLLGTQYLMYNFVKDNNTDDGLQSNEDEIDLYFRTQQPDGLLFFIGDKTDHIIITLRNGGVFVRVNLGSGPWEELLPANGYRFDDNQWHHLVVKRKSRELTTGNAKAVIHVEVDGSHRLDGTTLGSYVMLHIITLYVGGGPSPLYKNRPTHNFKGCLKKVVYSSNKISMDITTMAMDGQLTVFGDVIFNQCQDMVESQPITFSTPDSYIVLPRWEVGIHGGSISFTFQTNELSGVLMYNYGLTNLDFFAFEILDGYLNFLINLGSGTEKVKMKYISDGKPHSVSLHHAGKNGHILLDGNKITYALGGDSNHLDLDSKLYVGGIDRSIKQRTMPTGIWAAILSNGFVGCLHDLVMNGNKIDLITAARKQMISTIKDFCKVMEPQCNQGSCLHHGVCHEGWNRYMCDCRGTDYTGPICQKGATTLEFNGNQFLKITMDDTSITEAEDISLRFRTTHKNGLLFITSSDDSPDKMELYLESGSVKLDIKIGQSSKALSFRRRVNDDRWHTVYIKRRGEIIQLKLDENPYIEENLVEKTLNIKQIVLGSVSPMLSDEYINSESDFTNSEITRMQQEDNILRRHTGYVGAMQQFIFNNNHFFDLAKSRKMENIEVTAKFDTENPVLIDPVTFKSKDAYVILSPLNANTPFSIYLKFKTTEADGLILFNGGRQDFLALELQDGNLHYIYNTGNGARRIFVNTRKKLNDNLWHDVSLIRTSVERQLIRVDDNPPTMEDMNDFPSVHFNLDDDLYIGGVKRTMFNTLPRRISSRHGFQGCLASIDLNGFRPNLYTLAGQHNNGIAKNCQGPSSGCKADSCRNHGRCVPHWNSYTCDCDMTSFTGPTCVDESVSFSFGRRGGLITYERPKGKYYDTTEDQFALGFATSQLNACLFRVESENSKDFIEFSLNMGNILIYYNMGTQREIPIGEMLKTFNDRKYHVVRFKRSGSNATLTIDDDKPIVKIPDIHKQRWNIFNNQARIYIGGMKRNKGRLEKTFHGTISGLVFNGLPLLEKAAEGGDRRISIEGDVRLKRREVMQSTRETRKIVIKQKTFRKDTVLNNNEINSIVNTKSRIEKREISNDNTDVSYYDFSIILTVDDEDDVKNTHIEDFSGDSVYIPLREEDPAITLLPQINQFKDTSTVETDISLHEDSIHKVIPIANPPMSPTTISNKLKLPDPAKYPKDRGREQSVVIDGTDKLNIEISPVQTTPMQGIADEIIVSTEDGLECMSDDEDECVTFSGAGSADDIILPTSTIITFSTPKPPETPQPRYLNIYHQQRPHQKLQPKQLDTHRPSTLKNMNRICEGGAEGCIETSQPNIIVTTLRTESQGPPDREDDKKKLALFIGIGVGVAFTVIILIIALYKFRSRDEGTYKVDESKNFAYLESKSLQGNGAIIGASNIKPGKKKDVKEWYV</sequence>
<dbReference type="InterPro" id="IPR013320">
    <property type="entry name" value="ConA-like_dom_sf"/>
</dbReference>
<feature type="signal peptide" evidence="9">
    <location>
        <begin position="1"/>
        <end position="24"/>
    </location>
</feature>
<reference evidence="12 13" key="1">
    <citation type="submission" date="2020-06" db="EMBL/GenBank/DDBJ databases">
        <authorList>
            <person name="Li R."/>
            <person name="Bekaert M."/>
        </authorList>
    </citation>
    <scope>NUCLEOTIDE SEQUENCE [LARGE SCALE GENOMIC DNA]</scope>
    <source>
        <strain evidence="13">wild</strain>
    </source>
</reference>
<keyword evidence="5 8" id="KW-0472">Membrane</keyword>
<feature type="domain" description="Laminin G" evidence="10">
    <location>
        <begin position="672"/>
        <end position="867"/>
    </location>
</feature>
<keyword evidence="2 7" id="KW-0245">EGF-like domain</keyword>
<evidence type="ECO:0000256" key="7">
    <source>
        <dbReference type="PROSITE-ProRule" id="PRU00076"/>
    </source>
</evidence>
<gene>
    <name evidence="12" type="ORF">MCOR_57374</name>
</gene>
<dbReference type="CDD" id="cd00054">
    <property type="entry name" value="EGF_CA"/>
    <property type="match status" value="3"/>
</dbReference>
<dbReference type="InterPro" id="IPR000742">
    <property type="entry name" value="EGF"/>
</dbReference>